<evidence type="ECO:0000256" key="1">
    <source>
        <dbReference type="SAM" id="Phobius"/>
    </source>
</evidence>
<evidence type="ECO:0000313" key="3">
    <source>
        <dbReference type="Proteomes" id="UP000237105"/>
    </source>
</evidence>
<evidence type="ECO:0008006" key="4">
    <source>
        <dbReference type="Google" id="ProtNLM"/>
    </source>
</evidence>
<proteinExistence type="predicted"/>
<dbReference type="EMBL" id="JXTB01000359">
    <property type="protein sequence ID" value="PON43999.1"/>
    <property type="molecule type" value="Genomic_DNA"/>
</dbReference>
<sequence>MENKTNFDESNSTELFSSPLPFFFVLIFVGFSYFVSIPFLYFSFLEFVATCVKYLLILICTNSYSRTKFEPFVSTEYHYFRVEFWFFPFRIFLLSCYLVCITISVAVSCDFHKRALHIVKKVVR</sequence>
<comment type="caution">
    <text evidence="2">The sequence shown here is derived from an EMBL/GenBank/DDBJ whole genome shotgun (WGS) entry which is preliminary data.</text>
</comment>
<keyword evidence="1" id="KW-0472">Membrane</keyword>
<organism evidence="2 3">
    <name type="scientific">Parasponia andersonii</name>
    <name type="common">Sponia andersonii</name>
    <dbReference type="NCBI Taxonomy" id="3476"/>
    <lineage>
        <taxon>Eukaryota</taxon>
        <taxon>Viridiplantae</taxon>
        <taxon>Streptophyta</taxon>
        <taxon>Embryophyta</taxon>
        <taxon>Tracheophyta</taxon>
        <taxon>Spermatophyta</taxon>
        <taxon>Magnoliopsida</taxon>
        <taxon>eudicotyledons</taxon>
        <taxon>Gunneridae</taxon>
        <taxon>Pentapetalae</taxon>
        <taxon>rosids</taxon>
        <taxon>fabids</taxon>
        <taxon>Rosales</taxon>
        <taxon>Cannabaceae</taxon>
        <taxon>Parasponia</taxon>
    </lineage>
</organism>
<protein>
    <recommendedName>
        <fullName evidence="4">Transmembrane protein</fullName>
    </recommendedName>
</protein>
<reference evidence="3" key="1">
    <citation type="submission" date="2016-06" db="EMBL/GenBank/DDBJ databases">
        <title>Parallel loss of symbiosis genes in relatives of nitrogen-fixing non-legume Parasponia.</title>
        <authorList>
            <person name="Van Velzen R."/>
            <person name="Holmer R."/>
            <person name="Bu F."/>
            <person name="Rutten L."/>
            <person name="Van Zeijl A."/>
            <person name="Liu W."/>
            <person name="Santuari L."/>
            <person name="Cao Q."/>
            <person name="Sharma T."/>
            <person name="Shen D."/>
            <person name="Roswanjaya Y."/>
            <person name="Wardhani T."/>
            <person name="Kalhor M.S."/>
            <person name="Jansen J."/>
            <person name="Van den Hoogen J."/>
            <person name="Gungor B."/>
            <person name="Hartog M."/>
            <person name="Hontelez J."/>
            <person name="Verver J."/>
            <person name="Yang W.-C."/>
            <person name="Schijlen E."/>
            <person name="Repin R."/>
            <person name="Schilthuizen M."/>
            <person name="Schranz E."/>
            <person name="Heidstra R."/>
            <person name="Miyata K."/>
            <person name="Fedorova E."/>
            <person name="Kohlen W."/>
            <person name="Bisseling T."/>
            <person name="Smit S."/>
            <person name="Geurts R."/>
        </authorList>
    </citation>
    <scope>NUCLEOTIDE SEQUENCE [LARGE SCALE GENOMIC DNA]</scope>
    <source>
        <strain evidence="3">cv. WU1-14</strain>
    </source>
</reference>
<dbReference type="OrthoDB" id="10453903at2759"/>
<accession>A0A2P5B5D4</accession>
<feature type="transmembrane region" description="Helical" evidence="1">
    <location>
        <begin position="20"/>
        <end position="40"/>
    </location>
</feature>
<feature type="non-terminal residue" evidence="2">
    <location>
        <position position="124"/>
    </location>
</feature>
<keyword evidence="1" id="KW-0812">Transmembrane</keyword>
<evidence type="ECO:0000313" key="2">
    <source>
        <dbReference type="EMBL" id="PON43999.1"/>
    </source>
</evidence>
<name>A0A2P5B5D4_PARAD</name>
<dbReference type="Proteomes" id="UP000237105">
    <property type="component" value="Unassembled WGS sequence"/>
</dbReference>
<gene>
    <name evidence="2" type="ORF">PanWU01x14_269350</name>
</gene>
<keyword evidence="1" id="KW-1133">Transmembrane helix</keyword>
<dbReference type="AlphaFoldDB" id="A0A2P5B5D4"/>
<feature type="transmembrane region" description="Helical" evidence="1">
    <location>
        <begin position="85"/>
        <end position="107"/>
    </location>
</feature>
<keyword evidence="3" id="KW-1185">Reference proteome</keyword>
<feature type="transmembrane region" description="Helical" evidence="1">
    <location>
        <begin position="47"/>
        <end position="65"/>
    </location>
</feature>